<reference evidence="2" key="2">
    <citation type="submission" date="2015-01" db="EMBL/GenBank/DDBJ databases">
        <title>Evolutionary Origins and Diversification of the Mycorrhizal Mutualists.</title>
        <authorList>
            <consortium name="DOE Joint Genome Institute"/>
            <consortium name="Mycorrhizal Genomics Consortium"/>
            <person name="Kohler A."/>
            <person name="Kuo A."/>
            <person name="Nagy L.G."/>
            <person name="Floudas D."/>
            <person name="Copeland A."/>
            <person name="Barry K.W."/>
            <person name="Cichocki N."/>
            <person name="Veneault-Fourrey C."/>
            <person name="LaButti K."/>
            <person name="Lindquist E.A."/>
            <person name="Lipzen A."/>
            <person name="Lundell T."/>
            <person name="Morin E."/>
            <person name="Murat C."/>
            <person name="Riley R."/>
            <person name="Ohm R."/>
            <person name="Sun H."/>
            <person name="Tunlid A."/>
            <person name="Henrissat B."/>
            <person name="Grigoriev I.V."/>
            <person name="Hibbett D.S."/>
            <person name="Martin F."/>
        </authorList>
    </citation>
    <scope>NUCLEOTIDE SEQUENCE [LARGE SCALE GENOMIC DNA]</scope>
    <source>
        <strain evidence="2">MAFF 305830</strain>
    </source>
</reference>
<dbReference type="AlphaFoldDB" id="A0A0C2W4I3"/>
<feature type="non-terminal residue" evidence="1">
    <location>
        <position position="57"/>
    </location>
</feature>
<gene>
    <name evidence="1" type="ORF">M408DRAFT_50334</name>
</gene>
<accession>A0A0C2W4I3</accession>
<keyword evidence="2" id="KW-1185">Reference proteome</keyword>
<proteinExistence type="predicted"/>
<evidence type="ECO:0000313" key="2">
    <source>
        <dbReference type="Proteomes" id="UP000054097"/>
    </source>
</evidence>
<reference evidence="1 2" key="1">
    <citation type="submission" date="2014-04" db="EMBL/GenBank/DDBJ databases">
        <authorList>
            <consortium name="DOE Joint Genome Institute"/>
            <person name="Kuo A."/>
            <person name="Zuccaro A."/>
            <person name="Kohler A."/>
            <person name="Nagy L.G."/>
            <person name="Floudas D."/>
            <person name="Copeland A."/>
            <person name="Barry K.W."/>
            <person name="Cichocki N."/>
            <person name="Veneault-Fourrey C."/>
            <person name="LaButti K."/>
            <person name="Lindquist E.A."/>
            <person name="Lipzen A."/>
            <person name="Lundell T."/>
            <person name="Morin E."/>
            <person name="Murat C."/>
            <person name="Sun H."/>
            <person name="Tunlid A."/>
            <person name="Henrissat B."/>
            <person name="Grigoriev I.V."/>
            <person name="Hibbett D.S."/>
            <person name="Martin F."/>
            <person name="Nordberg H.P."/>
            <person name="Cantor M.N."/>
            <person name="Hua S.X."/>
        </authorList>
    </citation>
    <scope>NUCLEOTIDE SEQUENCE [LARGE SCALE GENOMIC DNA]</scope>
    <source>
        <strain evidence="1 2">MAFF 305830</strain>
    </source>
</reference>
<dbReference type="HOGENOM" id="CLU_3002269_0_0_1"/>
<protein>
    <submittedName>
        <fullName evidence="1">Uncharacterized protein</fullName>
    </submittedName>
</protein>
<organism evidence="1 2">
    <name type="scientific">Serendipita vermifera MAFF 305830</name>
    <dbReference type="NCBI Taxonomy" id="933852"/>
    <lineage>
        <taxon>Eukaryota</taxon>
        <taxon>Fungi</taxon>
        <taxon>Dikarya</taxon>
        <taxon>Basidiomycota</taxon>
        <taxon>Agaricomycotina</taxon>
        <taxon>Agaricomycetes</taxon>
        <taxon>Sebacinales</taxon>
        <taxon>Serendipitaceae</taxon>
        <taxon>Serendipita</taxon>
    </lineage>
</organism>
<dbReference type="OrthoDB" id="88561at2759"/>
<name>A0A0C2W4I3_SERVB</name>
<dbReference type="Proteomes" id="UP000054097">
    <property type="component" value="Unassembled WGS sequence"/>
</dbReference>
<dbReference type="EMBL" id="KN824384">
    <property type="protein sequence ID" value="KIM21398.1"/>
    <property type="molecule type" value="Genomic_DNA"/>
</dbReference>
<evidence type="ECO:0000313" key="1">
    <source>
        <dbReference type="EMBL" id="KIM21398.1"/>
    </source>
</evidence>
<feature type="non-terminal residue" evidence="1">
    <location>
        <position position="1"/>
    </location>
</feature>
<sequence>YARNEDGDCHLAEILVDDQDDVVLFRVADLVRRLGLSIPSLRPSQYRSEYIFLRRIP</sequence>